<evidence type="ECO:0000313" key="3">
    <source>
        <dbReference type="EMBL" id="KAK7460470.1"/>
    </source>
</evidence>
<evidence type="ECO:0000256" key="1">
    <source>
        <dbReference type="SAM" id="MobiDB-lite"/>
    </source>
</evidence>
<reference evidence="3 4" key="1">
    <citation type="submission" date="2024-01" db="EMBL/GenBank/DDBJ databases">
        <title>A draft genome for the cacao thread blight pathogen Marasmiellus scandens.</title>
        <authorList>
            <person name="Baruah I.K."/>
            <person name="Leung J."/>
            <person name="Bukari Y."/>
            <person name="Amoako-Attah I."/>
            <person name="Meinhardt L.W."/>
            <person name="Bailey B.A."/>
            <person name="Cohen S.P."/>
        </authorList>
    </citation>
    <scope>NUCLEOTIDE SEQUENCE [LARGE SCALE GENOMIC DNA]</scope>
    <source>
        <strain evidence="3 4">GH-19</strain>
    </source>
</reference>
<protein>
    <submittedName>
        <fullName evidence="3">Uncharacterized protein</fullName>
    </submittedName>
</protein>
<evidence type="ECO:0000313" key="2">
    <source>
        <dbReference type="EMBL" id="KAK7441787.1"/>
    </source>
</evidence>
<gene>
    <name evidence="3" type="ORF">VKT23_009191</name>
    <name evidence="2" type="ORF">VKT23_016449</name>
</gene>
<accession>A0ABR1JJC9</accession>
<dbReference type="Proteomes" id="UP001498398">
    <property type="component" value="Unassembled WGS sequence"/>
</dbReference>
<organism evidence="3 4">
    <name type="scientific">Marasmiellus scandens</name>
    <dbReference type="NCBI Taxonomy" id="2682957"/>
    <lineage>
        <taxon>Eukaryota</taxon>
        <taxon>Fungi</taxon>
        <taxon>Dikarya</taxon>
        <taxon>Basidiomycota</taxon>
        <taxon>Agaricomycotina</taxon>
        <taxon>Agaricomycetes</taxon>
        <taxon>Agaricomycetidae</taxon>
        <taxon>Agaricales</taxon>
        <taxon>Marasmiineae</taxon>
        <taxon>Omphalotaceae</taxon>
        <taxon>Marasmiellus</taxon>
    </lineage>
</organism>
<proteinExistence type="predicted"/>
<name>A0ABR1JJC9_9AGAR</name>
<keyword evidence="4" id="KW-1185">Reference proteome</keyword>
<feature type="region of interest" description="Disordered" evidence="1">
    <location>
        <begin position="1"/>
        <end position="22"/>
    </location>
</feature>
<dbReference type="EMBL" id="JBANRG010000015">
    <property type="protein sequence ID" value="KAK7460470.1"/>
    <property type="molecule type" value="Genomic_DNA"/>
</dbReference>
<feature type="region of interest" description="Disordered" evidence="1">
    <location>
        <begin position="146"/>
        <end position="165"/>
    </location>
</feature>
<dbReference type="EMBL" id="JBANRG010000061">
    <property type="protein sequence ID" value="KAK7441787.1"/>
    <property type="molecule type" value="Genomic_DNA"/>
</dbReference>
<comment type="caution">
    <text evidence="3">The sequence shown here is derived from an EMBL/GenBank/DDBJ whole genome shotgun (WGS) entry which is preliminary data.</text>
</comment>
<sequence length="165" mass="18136">MKPPLSTRKIKNDNSKTNSQCKDASVLQVDEVAQSNPPQGCSRLLPTLVQYQNIEADYLQTKTDANIKYNKSVHLDTGSGFLDTDVYRLLTSGNAGHNGKLAAEILISSGSFERIWEYLETPVGSSCRSRFVDQQCAGAQQGFSHSSVPAHLRSSDTQNEDDELI</sequence>
<evidence type="ECO:0000313" key="4">
    <source>
        <dbReference type="Proteomes" id="UP001498398"/>
    </source>
</evidence>